<dbReference type="PANTHER" id="PTHR11246:SF3">
    <property type="entry name" value="CROOKED NECK-LIKE PROTEIN 1"/>
    <property type="match status" value="1"/>
</dbReference>
<keyword evidence="9" id="KW-1185">Reference proteome</keyword>
<dbReference type="Proteomes" id="UP000734854">
    <property type="component" value="Unassembled WGS sequence"/>
</dbReference>
<keyword evidence="5" id="KW-0508">mRNA splicing</keyword>
<evidence type="ECO:0000256" key="6">
    <source>
        <dbReference type="ARBA" id="ARBA00023242"/>
    </source>
</evidence>
<dbReference type="Pfam" id="PF23231">
    <property type="entry name" value="HAT_Syf1_CNRKL1_C"/>
    <property type="match status" value="1"/>
</dbReference>
<comment type="subcellular location">
    <subcellularLocation>
        <location evidence="1">Nucleus</location>
    </subcellularLocation>
</comment>
<evidence type="ECO:0000256" key="1">
    <source>
        <dbReference type="ARBA" id="ARBA00004123"/>
    </source>
</evidence>
<dbReference type="Gene3D" id="1.25.40.10">
    <property type="entry name" value="Tetratricopeptide repeat domain"/>
    <property type="match status" value="2"/>
</dbReference>
<comment type="similarity">
    <text evidence="2">Belongs to the crooked-neck family.</text>
</comment>
<protein>
    <recommendedName>
        <fullName evidence="7">Pre-mRNA-splicing factor Syf1/CRNKL1-like C-terminal HAT-repeats domain-containing protein</fullName>
    </recommendedName>
</protein>
<dbReference type="GO" id="GO:0000245">
    <property type="term" value="P:spliceosomal complex assembly"/>
    <property type="evidence" value="ECO:0007669"/>
    <property type="project" value="TreeGrafter"/>
</dbReference>
<organism evidence="8 9">
    <name type="scientific">Zingiber officinale</name>
    <name type="common">Ginger</name>
    <name type="synonym">Amomum zingiber</name>
    <dbReference type="NCBI Taxonomy" id="94328"/>
    <lineage>
        <taxon>Eukaryota</taxon>
        <taxon>Viridiplantae</taxon>
        <taxon>Streptophyta</taxon>
        <taxon>Embryophyta</taxon>
        <taxon>Tracheophyta</taxon>
        <taxon>Spermatophyta</taxon>
        <taxon>Magnoliopsida</taxon>
        <taxon>Liliopsida</taxon>
        <taxon>Zingiberales</taxon>
        <taxon>Zingiberaceae</taxon>
        <taxon>Zingiber</taxon>
    </lineage>
</organism>
<keyword evidence="4" id="KW-0677">Repeat</keyword>
<dbReference type="SUPFAM" id="SSF48452">
    <property type="entry name" value="TPR-like"/>
    <property type="match status" value="2"/>
</dbReference>
<dbReference type="AlphaFoldDB" id="A0A8J5HHY8"/>
<dbReference type="GO" id="GO:0071007">
    <property type="term" value="C:U2-type catalytic step 2 spliceosome"/>
    <property type="evidence" value="ECO:0007669"/>
    <property type="project" value="TreeGrafter"/>
</dbReference>
<evidence type="ECO:0000313" key="9">
    <source>
        <dbReference type="Proteomes" id="UP000734854"/>
    </source>
</evidence>
<dbReference type="InterPro" id="IPR055430">
    <property type="entry name" value="HAT_Syf1_CNRKL1_C"/>
</dbReference>
<dbReference type="InterPro" id="IPR045075">
    <property type="entry name" value="Syf1-like"/>
</dbReference>
<sequence>MSPASHPLLTLGLLTRRDTEVKLPRSTRVKNKTAAPIQITAEQILREARQRQENHRPPKQKITDSDELANYRLRKRKGFEDVIRRSRWNTGVWVKYASWEESQGDFARARSIWERLLDVDYRNPTLWLKYAEMEMRHRFINHGRDVWDRAVALLPRVDQLWYKYIHMFELRYDEVDRARAIYERLVVCHPRPSSFIKYAKFEAKRGEIARARAVYERAIDLNLSEDDVEAEQLFVAFAGFEMWCKETERARCIYRYALDHVPKGRAKDLYHEYDAFEKQYGDTAAMEDAIIVREDEEVLLWYRKEGKDVVENGKVSEMAHIGVMPCRTRAWSIHGRTMFHLERSEKLGHHRAIGHSLTMSGYVSQRDTVVPPDMAWTRASRVRIC</sequence>
<feature type="domain" description="Pre-mRNA-splicing factor Syf1/CRNKL1-like C-terminal HAT-repeats" evidence="7">
    <location>
        <begin position="85"/>
        <end position="236"/>
    </location>
</feature>
<accession>A0A8J5HHY8</accession>
<dbReference type="GO" id="GO:0000974">
    <property type="term" value="C:Prp19 complex"/>
    <property type="evidence" value="ECO:0007669"/>
    <property type="project" value="TreeGrafter"/>
</dbReference>
<name>A0A8J5HHY8_ZINOF</name>
<dbReference type="EMBL" id="JACMSC010000005">
    <property type="protein sequence ID" value="KAG6520038.1"/>
    <property type="molecule type" value="Genomic_DNA"/>
</dbReference>
<comment type="caution">
    <text evidence="8">The sequence shown here is derived from an EMBL/GenBank/DDBJ whole genome shotgun (WGS) entry which is preliminary data.</text>
</comment>
<proteinExistence type="inferred from homology"/>
<evidence type="ECO:0000256" key="4">
    <source>
        <dbReference type="ARBA" id="ARBA00022737"/>
    </source>
</evidence>
<dbReference type="SMART" id="SM00386">
    <property type="entry name" value="HAT"/>
    <property type="match status" value="6"/>
</dbReference>
<evidence type="ECO:0000256" key="5">
    <source>
        <dbReference type="ARBA" id="ARBA00023187"/>
    </source>
</evidence>
<evidence type="ECO:0000256" key="3">
    <source>
        <dbReference type="ARBA" id="ARBA00022664"/>
    </source>
</evidence>
<dbReference type="InterPro" id="IPR011990">
    <property type="entry name" value="TPR-like_helical_dom_sf"/>
</dbReference>
<evidence type="ECO:0000256" key="2">
    <source>
        <dbReference type="ARBA" id="ARBA00008644"/>
    </source>
</evidence>
<dbReference type="InterPro" id="IPR003107">
    <property type="entry name" value="HAT"/>
</dbReference>
<keyword evidence="3" id="KW-0507">mRNA processing</keyword>
<evidence type="ECO:0000313" key="8">
    <source>
        <dbReference type="EMBL" id="KAG6520038.1"/>
    </source>
</evidence>
<reference evidence="8 9" key="1">
    <citation type="submission" date="2020-08" db="EMBL/GenBank/DDBJ databases">
        <title>Plant Genome Project.</title>
        <authorList>
            <person name="Zhang R.-G."/>
        </authorList>
    </citation>
    <scope>NUCLEOTIDE SEQUENCE [LARGE SCALE GENOMIC DNA]</scope>
    <source>
        <tissue evidence="8">Rhizome</tissue>
    </source>
</reference>
<dbReference type="GO" id="GO:0071011">
    <property type="term" value="C:precatalytic spliceosome"/>
    <property type="evidence" value="ECO:0007669"/>
    <property type="project" value="TreeGrafter"/>
</dbReference>
<dbReference type="PANTHER" id="PTHR11246">
    <property type="entry name" value="PRE-MRNA SPLICING FACTOR"/>
    <property type="match status" value="1"/>
</dbReference>
<gene>
    <name evidence="8" type="ORF">ZIOFF_017067</name>
</gene>
<dbReference type="GO" id="GO:0071014">
    <property type="term" value="C:post-mRNA release spliceosomal complex"/>
    <property type="evidence" value="ECO:0007669"/>
    <property type="project" value="TreeGrafter"/>
</dbReference>
<evidence type="ECO:0000259" key="7">
    <source>
        <dbReference type="Pfam" id="PF23231"/>
    </source>
</evidence>
<keyword evidence="6" id="KW-0539">Nucleus</keyword>